<feature type="transmembrane region" description="Helical" evidence="8">
    <location>
        <begin position="702"/>
        <end position="730"/>
    </location>
</feature>
<evidence type="ECO:0000256" key="4">
    <source>
        <dbReference type="ARBA" id="ARBA00022989"/>
    </source>
</evidence>
<dbReference type="RefSeq" id="WP_345731301.1">
    <property type="nucleotide sequence ID" value="NZ_BAAAYN010000040.1"/>
</dbReference>
<organism evidence="10 11">
    <name type="scientific">Cryptosporangium minutisporangium</name>
    <dbReference type="NCBI Taxonomy" id="113569"/>
    <lineage>
        <taxon>Bacteria</taxon>
        <taxon>Bacillati</taxon>
        <taxon>Actinomycetota</taxon>
        <taxon>Actinomycetes</taxon>
        <taxon>Cryptosporangiales</taxon>
        <taxon>Cryptosporangiaceae</taxon>
        <taxon>Cryptosporangium</taxon>
    </lineage>
</organism>
<proteinExistence type="inferred from homology"/>
<feature type="domain" description="ABC3 transporter permease C-terminal" evidence="9">
    <location>
        <begin position="661"/>
        <end position="775"/>
    </location>
</feature>
<keyword evidence="11" id="KW-1185">Reference proteome</keyword>
<evidence type="ECO:0000256" key="8">
    <source>
        <dbReference type="SAM" id="Phobius"/>
    </source>
</evidence>
<name>A0ABP6T6L7_9ACTN</name>
<feature type="transmembrane region" description="Helical" evidence="8">
    <location>
        <begin position="304"/>
        <end position="331"/>
    </location>
</feature>
<keyword evidence="5 8" id="KW-0472">Membrane</keyword>
<comment type="subcellular location">
    <subcellularLocation>
        <location evidence="1">Cell membrane</location>
        <topology evidence="1">Multi-pass membrane protein</topology>
    </subcellularLocation>
</comment>
<feature type="domain" description="ABC3 transporter permease C-terminal" evidence="9">
    <location>
        <begin position="262"/>
        <end position="374"/>
    </location>
</feature>
<feature type="transmembrane region" description="Helical" evidence="8">
    <location>
        <begin position="255"/>
        <end position="283"/>
    </location>
</feature>
<dbReference type="InterPro" id="IPR050250">
    <property type="entry name" value="Macrolide_Exporter_MacB"/>
</dbReference>
<evidence type="ECO:0000259" key="9">
    <source>
        <dbReference type="Pfam" id="PF02687"/>
    </source>
</evidence>
<keyword evidence="4 8" id="KW-1133">Transmembrane helix</keyword>
<evidence type="ECO:0000256" key="5">
    <source>
        <dbReference type="ARBA" id="ARBA00023136"/>
    </source>
</evidence>
<evidence type="ECO:0000313" key="10">
    <source>
        <dbReference type="EMBL" id="GAA3393003.1"/>
    </source>
</evidence>
<dbReference type="InterPro" id="IPR003838">
    <property type="entry name" value="ABC3_permease_C"/>
</dbReference>
<protein>
    <recommendedName>
        <fullName evidence="9">ABC3 transporter permease C-terminal domain-containing protein</fullName>
    </recommendedName>
</protein>
<feature type="transmembrane region" description="Helical" evidence="8">
    <location>
        <begin position="750"/>
        <end position="773"/>
    </location>
</feature>
<dbReference type="Pfam" id="PF02687">
    <property type="entry name" value="FtsX"/>
    <property type="match status" value="2"/>
</dbReference>
<evidence type="ECO:0000313" key="11">
    <source>
        <dbReference type="Proteomes" id="UP001501676"/>
    </source>
</evidence>
<comment type="similarity">
    <text evidence="6">Belongs to the ABC-4 integral membrane protein family.</text>
</comment>
<feature type="transmembrane region" description="Helical" evidence="8">
    <location>
        <begin position="657"/>
        <end position="681"/>
    </location>
</feature>
<evidence type="ECO:0000256" key="6">
    <source>
        <dbReference type="ARBA" id="ARBA00038076"/>
    </source>
</evidence>
<evidence type="ECO:0000256" key="7">
    <source>
        <dbReference type="SAM" id="MobiDB-lite"/>
    </source>
</evidence>
<dbReference type="EMBL" id="BAAAYN010000040">
    <property type="protein sequence ID" value="GAA3393003.1"/>
    <property type="molecule type" value="Genomic_DNA"/>
</dbReference>
<evidence type="ECO:0000256" key="2">
    <source>
        <dbReference type="ARBA" id="ARBA00022475"/>
    </source>
</evidence>
<comment type="caution">
    <text evidence="10">The sequence shown here is derived from an EMBL/GenBank/DDBJ whole genome shotgun (WGS) entry which is preliminary data.</text>
</comment>
<evidence type="ECO:0000256" key="3">
    <source>
        <dbReference type="ARBA" id="ARBA00022692"/>
    </source>
</evidence>
<feature type="transmembrane region" description="Helical" evidence="8">
    <location>
        <begin position="425"/>
        <end position="445"/>
    </location>
</feature>
<feature type="transmembrane region" description="Helical" evidence="8">
    <location>
        <begin position="351"/>
        <end position="373"/>
    </location>
</feature>
<accession>A0ABP6T6L7</accession>
<dbReference type="PANTHER" id="PTHR30572:SF4">
    <property type="entry name" value="ABC TRANSPORTER PERMEASE YTRF"/>
    <property type="match status" value="1"/>
</dbReference>
<sequence length="790" mass="80254">MSALSKVVRSGVHRRWVQTVVITLATAAAVTAGLLGVGLLVASNAPFDHAFVNQRGAHLNVLTDPKKATTAQLAATADAEGVAEAAGPFPVGQVMFIPPPPPGMSAPAGPGARGPMLTVAGRSGPGDTIDQVTLTDGRWANQPDEIVVRDGGNVRVRVGETITMGQGTNARDVTVVGLGRSVSDTADAWMTPAGLAALKPPTTSYQMLYRLTDADTDAQVTAARKAVTAALPDGAVTTARSWLTVKKAANVQTALFVPFLLAFGGLSLLLSVLIVGTVIAGAVGSTLRRIGILKALGFTPAQVVRAYVAQALIPAVIGAVIGVVAGNLIAIPLLARTEDLYGTVALTIAPWVDVVVLGGVLLIVAVTASAAAARAGRLSAVDALAVGRTPAARRGQYAARIAARLPLPRPVTLGLARPFSAPIRAGAMIVAIAFGAAAVTLAAGLGTSLNRIQVAADHSGAQIGVDSFGVDAAPGDPQPQPGSSEPEAVDPAKVTAVLDDQAGTDRYVGVRQTEAAVPGVSGETTFAEYTANPGWAGYELVSGRWFTRPGEAVVPTEILRDTDRELGDTITVTPKDGTPVTLTIVGEVFDPGDNDGLVMAQGGGAGFRPDTWQIGVSDDTDLGAYASTLTTALEPLGLGVHVESEGVDELIIIIDALAGLLTLMLVTVAGLGVLNAVVLDVRARVHDIGIHKALGMTPRQTLTAVLSSVAMIGLVGGLVGVPAGVVLHGIMVPAMGRGAGVELPPVIMTVFHPLQLTVFALGGLVLAGAGALLPAGWAAKTRTATALRTE</sequence>
<feature type="region of interest" description="Disordered" evidence="7">
    <location>
        <begin position="469"/>
        <end position="489"/>
    </location>
</feature>
<keyword evidence="3 8" id="KW-0812">Transmembrane</keyword>
<reference evidence="11" key="1">
    <citation type="journal article" date="2019" name="Int. J. Syst. Evol. Microbiol.">
        <title>The Global Catalogue of Microorganisms (GCM) 10K type strain sequencing project: providing services to taxonomists for standard genome sequencing and annotation.</title>
        <authorList>
            <consortium name="The Broad Institute Genomics Platform"/>
            <consortium name="The Broad Institute Genome Sequencing Center for Infectious Disease"/>
            <person name="Wu L."/>
            <person name="Ma J."/>
        </authorList>
    </citation>
    <scope>NUCLEOTIDE SEQUENCE [LARGE SCALE GENOMIC DNA]</scope>
    <source>
        <strain evidence="11">JCM 9458</strain>
    </source>
</reference>
<dbReference type="PANTHER" id="PTHR30572">
    <property type="entry name" value="MEMBRANE COMPONENT OF TRANSPORTER-RELATED"/>
    <property type="match status" value="1"/>
</dbReference>
<evidence type="ECO:0000256" key="1">
    <source>
        <dbReference type="ARBA" id="ARBA00004651"/>
    </source>
</evidence>
<keyword evidence="2" id="KW-1003">Cell membrane</keyword>
<gene>
    <name evidence="10" type="ORF">GCM10020369_56840</name>
</gene>
<dbReference type="Proteomes" id="UP001501676">
    <property type="component" value="Unassembled WGS sequence"/>
</dbReference>
<feature type="transmembrane region" description="Helical" evidence="8">
    <location>
        <begin position="20"/>
        <end position="42"/>
    </location>
</feature>